<dbReference type="GO" id="GO:0004497">
    <property type="term" value="F:monooxygenase activity"/>
    <property type="evidence" value="ECO:0007669"/>
    <property type="project" value="UniProtKB-KW"/>
</dbReference>
<organism evidence="1 2">
    <name type="scientific">Virgibacillus sediminis</name>
    <dbReference type="NCBI Taxonomy" id="202260"/>
    <lineage>
        <taxon>Bacteria</taxon>
        <taxon>Bacillati</taxon>
        <taxon>Bacillota</taxon>
        <taxon>Bacilli</taxon>
        <taxon>Bacillales</taxon>
        <taxon>Bacillaceae</taxon>
        <taxon>Virgibacillus</taxon>
    </lineage>
</organism>
<gene>
    <name evidence="1" type="ORF">ACFODW_16090</name>
</gene>
<name>A0ABV7AAG7_9BACI</name>
<keyword evidence="2" id="KW-1185">Reference proteome</keyword>
<dbReference type="InterPro" id="IPR011008">
    <property type="entry name" value="Dimeric_a/b-barrel"/>
</dbReference>
<dbReference type="InterPro" id="IPR014910">
    <property type="entry name" value="YdhR"/>
</dbReference>
<evidence type="ECO:0000313" key="2">
    <source>
        <dbReference type="Proteomes" id="UP001595387"/>
    </source>
</evidence>
<comment type="caution">
    <text evidence="1">The sequence shown here is derived from an EMBL/GenBank/DDBJ whole genome shotgun (WGS) entry which is preliminary data.</text>
</comment>
<dbReference type="NCBIfam" id="NF008333">
    <property type="entry name" value="PRK11118.1"/>
    <property type="match status" value="1"/>
</dbReference>
<keyword evidence="1" id="KW-0560">Oxidoreductase</keyword>
<proteinExistence type="predicted"/>
<protein>
    <submittedName>
        <fullName evidence="1">Monooxygenase</fullName>
    </submittedName>
</protein>
<dbReference type="SUPFAM" id="SSF54909">
    <property type="entry name" value="Dimeric alpha+beta barrel"/>
    <property type="match status" value="1"/>
</dbReference>
<dbReference type="RefSeq" id="WP_390307812.1">
    <property type="nucleotide sequence ID" value="NZ_JBHRRZ010000039.1"/>
</dbReference>
<dbReference type="Gene3D" id="3.30.70.100">
    <property type="match status" value="1"/>
</dbReference>
<accession>A0ABV7AAG7</accession>
<dbReference type="PANTHER" id="PTHR39169">
    <property type="match status" value="1"/>
</dbReference>
<dbReference type="PANTHER" id="PTHR39169:SF1">
    <property type="entry name" value="MONOOXYGENASE YDHR-RELATED"/>
    <property type="match status" value="1"/>
</dbReference>
<reference evidence="2" key="1">
    <citation type="journal article" date="2019" name="Int. J. Syst. Evol. Microbiol.">
        <title>The Global Catalogue of Microorganisms (GCM) 10K type strain sequencing project: providing services to taxonomists for standard genome sequencing and annotation.</title>
        <authorList>
            <consortium name="The Broad Institute Genomics Platform"/>
            <consortium name="The Broad Institute Genome Sequencing Center for Infectious Disease"/>
            <person name="Wu L."/>
            <person name="Ma J."/>
        </authorList>
    </citation>
    <scope>NUCLEOTIDE SEQUENCE [LARGE SCALE GENOMIC DNA]</scope>
    <source>
        <strain evidence="2">KCTC 13193</strain>
    </source>
</reference>
<dbReference type="EMBL" id="JBHRRZ010000039">
    <property type="protein sequence ID" value="MFC2949844.1"/>
    <property type="molecule type" value="Genomic_DNA"/>
</dbReference>
<keyword evidence="1" id="KW-0503">Monooxygenase</keyword>
<dbReference type="Pfam" id="PF08803">
    <property type="entry name" value="ydhR"/>
    <property type="match status" value="1"/>
</dbReference>
<sequence>MVYVLQIDFKMEGPFGDEMADSFAELARSINQEEGFRWKIWTENPEANEAGGIYIFETKETAEQYLDMHTNRLAEFGITDVRAKIFSINSKLTEITNGPIN</sequence>
<evidence type="ECO:0000313" key="1">
    <source>
        <dbReference type="EMBL" id="MFC2949844.1"/>
    </source>
</evidence>
<dbReference type="Proteomes" id="UP001595387">
    <property type="component" value="Unassembled WGS sequence"/>
</dbReference>